<dbReference type="GO" id="GO:0071949">
    <property type="term" value="F:FAD binding"/>
    <property type="evidence" value="ECO:0007669"/>
    <property type="project" value="InterPro"/>
</dbReference>
<evidence type="ECO:0000256" key="2">
    <source>
        <dbReference type="ARBA" id="ARBA00023033"/>
    </source>
</evidence>
<evidence type="ECO:0000256" key="1">
    <source>
        <dbReference type="ARBA" id="ARBA00023002"/>
    </source>
</evidence>
<accession>A0A7J6FLX4</accession>
<dbReference type="PANTHER" id="PTHR45934">
    <property type="entry name" value="FAD/NAD(P)-BINDING OXIDOREDUCTASE FAMILY PROTEIN"/>
    <property type="match status" value="1"/>
</dbReference>
<evidence type="ECO:0000313" key="6">
    <source>
        <dbReference type="Proteomes" id="UP000525078"/>
    </source>
</evidence>
<evidence type="ECO:0000313" key="5">
    <source>
        <dbReference type="EMBL" id="KAF4371638.1"/>
    </source>
</evidence>
<dbReference type="PRINTS" id="PR00420">
    <property type="entry name" value="RNGMNOXGNASE"/>
</dbReference>
<comment type="similarity">
    <text evidence="3">Belongs to the 3-hydroxybenzoate 6-hydroxylase family.</text>
</comment>
<evidence type="ECO:0000259" key="4">
    <source>
        <dbReference type="Pfam" id="PF01494"/>
    </source>
</evidence>
<organism evidence="5 6">
    <name type="scientific">Cannabis sativa</name>
    <name type="common">Hemp</name>
    <name type="synonym">Marijuana</name>
    <dbReference type="NCBI Taxonomy" id="3483"/>
    <lineage>
        <taxon>Eukaryota</taxon>
        <taxon>Viridiplantae</taxon>
        <taxon>Streptophyta</taxon>
        <taxon>Embryophyta</taxon>
        <taxon>Tracheophyta</taxon>
        <taxon>Spermatophyta</taxon>
        <taxon>Magnoliopsida</taxon>
        <taxon>eudicotyledons</taxon>
        <taxon>Gunneridae</taxon>
        <taxon>Pentapetalae</taxon>
        <taxon>rosids</taxon>
        <taxon>fabids</taxon>
        <taxon>Rosales</taxon>
        <taxon>Cannabaceae</taxon>
        <taxon>Cannabis</taxon>
    </lineage>
</organism>
<reference evidence="5 6" key="1">
    <citation type="journal article" date="2020" name="bioRxiv">
        <title>Sequence and annotation of 42 cannabis genomes reveals extensive copy number variation in cannabinoid synthesis and pathogen resistance genes.</title>
        <authorList>
            <person name="Mckernan K.J."/>
            <person name="Helbert Y."/>
            <person name="Kane L.T."/>
            <person name="Ebling H."/>
            <person name="Zhang L."/>
            <person name="Liu B."/>
            <person name="Eaton Z."/>
            <person name="Mclaughlin S."/>
            <person name="Kingan S."/>
            <person name="Baybayan P."/>
            <person name="Concepcion G."/>
            <person name="Jordan M."/>
            <person name="Riva A."/>
            <person name="Barbazuk W."/>
            <person name="Harkins T."/>
        </authorList>
    </citation>
    <scope>NUCLEOTIDE SEQUENCE [LARGE SCALE GENOMIC DNA]</scope>
    <source>
        <strain evidence="6">cv. Jamaican Lion 4</strain>
        <tissue evidence="5">Leaf</tissue>
    </source>
</reference>
<dbReference type="InterPro" id="IPR002938">
    <property type="entry name" value="FAD-bd"/>
</dbReference>
<dbReference type="AlphaFoldDB" id="A0A7J6FLX4"/>
<dbReference type="EMBL" id="JAATIP010000109">
    <property type="protein sequence ID" value="KAF4371638.1"/>
    <property type="molecule type" value="Genomic_DNA"/>
</dbReference>
<dbReference type="Proteomes" id="UP000525078">
    <property type="component" value="Unassembled WGS sequence"/>
</dbReference>
<dbReference type="SUPFAM" id="SSF51905">
    <property type="entry name" value="FAD/NAD(P)-binding domain"/>
    <property type="match status" value="1"/>
</dbReference>
<keyword evidence="1" id="KW-0560">Oxidoreductase</keyword>
<name>A0A7J6FLX4_CANSA</name>
<evidence type="ECO:0000256" key="3">
    <source>
        <dbReference type="ARBA" id="ARBA00024018"/>
    </source>
</evidence>
<dbReference type="GO" id="GO:0004497">
    <property type="term" value="F:monooxygenase activity"/>
    <property type="evidence" value="ECO:0007669"/>
    <property type="project" value="UniProtKB-KW"/>
</dbReference>
<protein>
    <recommendedName>
        <fullName evidence="4">FAD-binding domain-containing protein</fullName>
    </recommendedName>
</protein>
<dbReference type="PANTHER" id="PTHR45934:SF1">
    <property type="entry name" value="OS04G0423100 PROTEIN"/>
    <property type="match status" value="1"/>
</dbReference>
<dbReference type="Pfam" id="PF01494">
    <property type="entry name" value="FAD_binding_3"/>
    <property type="match status" value="1"/>
</dbReference>
<sequence length="430" mass="46847">MEEVVEDVVIVGAGIAGLATAVALKRVGVKALVLEKSNGLRATGAALILSRNAWLALDALGVSQKLNSMYPFIKEFRAYITNLESGAIQEISAAKRASGNGETRARAVHRKALLETLAGELPTNSIRFSSKLTKIETESHLSSSIAVIHLEDENVIKAKILIGCDGVHSMVARSLGIIAAIDSGRSSVRGLAVFPQGHCLKDEMHQFVGTRRRAGLVPVNDKEIYWYFTCSSPSKGTGLLSGDPKVIQREVIEKYAKDFPEIYLDAVKHTDLSTLTWAPLMFRYPWNVAFGKLSKQNITVAGDAMHPMTPDLGQGGCAALEDAVVLGRHIGTSIQQNGGLVQPQMAKALADYVEERRWRATWLIIGSYLTGWVQEGGSLWGLKFLRDIIFYGLLFRKIGTLMQYDCGNLPIFPISTESDKMKICCGVVAL</sequence>
<feature type="domain" description="FAD-binding" evidence="4">
    <location>
        <begin position="7"/>
        <end position="360"/>
    </location>
</feature>
<proteinExistence type="inferred from homology"/>
<dbReference type="InterPro" id="IPR036188">
    <property type="entry name" value="FAD/NAD-bd_sf"/>
</dbReference>
<dbReference type="Gene3D" id="3.50.50.60">
    <property type="entry name" value="FAD/NAD(P)-binding domain"/>
    <property type="match status" value="1"/>
</dbReference>
<comment type="caution">
    <text evidence="5">The sequence shown here is derived from an EMBL/GenBank/DDBJ whole genome shotgun (WGS) entry which is preliminary data.</text>
</comment>
<dbReference type="InterPro" id="IPR044560">
    <property type="entry name" value="MOase"/>
</dbReference>
<gene>
    <name evidence="5" type="ORF">F8388_008578</name>
</gene>
<keyword evidence="2" id="KW-0503">Monooxygenase</keyword>